<evidence type="ECO:0000313" key="3">
    <source>
        <dbReference type="Proteomes" id="UP000295443"/>
    </source>
</evidence>
<dbReference type="Gene3D" id="1.20.120.30">
    <property type="entry name" value="Aspartate receptor, ligand-binding domain"/>
    <property type="match status" value="1"/>
</dbReference>
<dbReference type="RefSeq" id="WP_131448351.1">
    <property type="nucleotide sequence ID" value="NZ_SJZB01000046.1"/>
</dbReference>
<dbReference type="OrthoDB" id="8613985at2"/>
<gene>
    <name evidence="2" type="ORF">EZJ19_13235</name>
</gene>
<feature type="domain" description="Chemoreceptor zinc-binding" evidence="1">
    <location>
        <begin position="57"/>
        <end position="124"/>
    </location>
</feature>
<dbReference type="EMBL" id="SJZB01000046">
    <property type="protein sequence ID" value="TCJ11926.1"/>
    <property type="molecule type" value="Genomic_DNA"/>
</dbReference>
<dbReference type="InterPro" id="IPR025991">
    <property type="entry name" value="Chemoreceptor_zinc-bind_dom"/>
</dbReference>
<protein>
    <recommendedName>
        <fullName evidence="1">Chemoreceptor zinc-binding domain-containing protein</fullName>
    </recommendedName>
</protein>
<dbReference type="Proteomes" id="UP000295443">
    <property type="component" value="Unassembled WGS sequence"/>
</dbReference>
<accession>A0A4V2NV33</accession>
<dbReference type="AlphaFoldDB" id="A0A4V2NV33"/>
<comment type="caution">
    <text evidence="2">The sequence shown here is derived from an EMBL/GenBank/DDBJ whole genome shotgun (WGS) entry which is preliminary data.</text>
</comment>
<dbReference type="Pfam" id="PF13682">
    <property type="entry name" value="CZB"/>
    <property type="match status" value="1"/>
</dbReference>
<reference evidence="2 3" key="1">
    <citation type="submission" date="2019-03" db="EMBL/GenBank/DDBJ databases">
        <title>Genome sequence of Thiobacillaceae bacterium LSR1, a sulfur-oxidizing bacterium isolated from freshwater sediment.</title>
        <authorList>
            <person name="Li S."/>
        </authorList>
    </citation>
    <scope>NUCLEOTIDE SEQUENCE [LARGE SCALE GENOMIC DNA]</scope>
    <source>
        <strain evidence="2 3">LSR1</strain>
    </source>
</reference>
<organism evidence="2 3">
    <name type="scientific">Parasulfuritortus cantonensis</name>
    <dbReference type="NCBI Taxonomy" id="2528202"/>
    <lineage>
        <taxon>Bacteria</taxon>
        <taxon>Pseudomonadati</taxon>
        <taxon>Pseudomonadota</taxon>
        <taxon>Betaproteobacteria</taxon>
        <taxon>Nitrosomonadales</taxon>
        <taxon>Thiobacillaceae</taxon>
        <taxon>Parasulfuritortus</taxon>
    </lineage>
</organism>
<keyword evidence="3" id="KW-1185">Reference proteome</keyword>
<name>A0A4V2NV33_9PROT</name>
<evidence type="ECO:0000259" key="1">
    <source>
        <dbReference type="Pfam" id="PF13682"/>
    </source>
</evidence>
<evidence type="ECO:0000313" key="2">
    <source>
        <dbReference type="EMBL" id="TCJ11926.1"/>
    </source>
</evidence>
<sequence>MGLMDWFKNLAAGTPGDEAASDAAPEGGLAQPAQAAGAAEEEGTVAGLNFKTAIDAHMKWKVRLEACMENDNQEGLLVDVVSRDDQCPLGKWIQGVGSQRFGHLREFQEMKMEHARFHLCAGDVLACCIAGDKEGAGQKLRSGDYSRASARVKLHLARLYVQVAEKH</sequence>
<proteinExistence type="predicted"/>